<dbReference type="EMBL" id="CP018076">
    <property type="protein sequence ID" value="APE44564.1"/>
    <property type="molecule type" value="Genomic_DNA"/>
</dbReference>
<dbReference type="InterPro" id="IPR017927">
    <property type="entry name" value="FAD-bd_FR_type"/>
</dbReference>
<dbReference type="InterPro" id="IPR007037">
    <property type="entry name" value="SIP_rossman_dom"/>
</dbReference>
<dbReference type="InterPro" id="IPR039374">
    <property type="entry name" value="SIP_fam"/>
</dbReference>
<sequence length="344" mass="37251">MTFPAVTSATFMGPLPADLPARVCSRAREADIDTARSGNTITLELSHARARLEPSPDGLRVELAATDVNTLQSIRDFLLHLMDHVAPGAALSRGWSDGTTRRRRPANFCTATLRGVRRIAPRFLRVEMACADTARLAAGRGMHFALLLPPAGRVPVWPMLDASGRTVMPGGDDTLHRAPYTFVDLDAASGTFSFDVFEHDGGRTTTWARTAKPGAVVGLSGPGSGDFPPGRNVLMAGDETALPAIRRILAESPAERQGTVILEVGTEQDITPLPRPEGVALSWLVRARGETLWDKLSLADPPVGPDRFVWIAAEKELIRKAKARFCGDLGVGRAEGYFAYYWER</sequence>
<protein>
    <recommendedName>
        <fullName evidence="2">FAD-binding FR-type domain-containing protein</fullName>
    </recommendedName>
</protein>
<organism evidence="3 4">
    <name type="scientific">Sulfitobacter alexandrii</name>
    <dbReference type="NCBI Taxonomy" id="1917485"/>
    <lineage>
        <taxon>Bacteria</taxon>
        <taxon>Pseudomonadati</taxon>
        <taxon>Pseudomonadota</taxon>
        <taxon>Alphaproteobacteria</taxon>
        <taxon>Rhodobacterales</taxon>
        <taxon>Roseobacteraceae</taxon>
        <taxon>Sulfitobacter</taxon>
    </lineage>
</organism>
<evidence type="ECO:0000313" key="4">
    <source>
        <dbReference type="Proteomes" id="UP000181897"/>
    </source>
</evidence>
<keyword evidence="4" id="KW-1185">Reference proteome</keyword>
<dbReference type="PANTHER" id="PTHR30157:SF0">
    <property type="entry name" value="NADPH-DEPENDENT FERRIC-CHELATE REDUCTASE"/>
    <property type="match status" value="1"/>
</dbReference>
<evidence type="ECO:0000259" key="2">
    <source>
        <dbReference type="PROSITE" id="PS51384"/>
    </source>
</evidence>
<dbReference type="Proteomes" id="UP000181897">
    <property type="component" value="Chromosome"/>
</dbReference>
<dbReference type="Gene3D" id="2.40.30.10">
    <property type="entry name" value="Translation factors"/>
    <property type="match status" value="1"/>
</dbReference>
<dbReference type="PANTHER" id="PTHR30157">
    <property type="entry name" value="FERRIC REDUCTASE, NADPH-DEPENDENT"/>
    <property type="match status" value="1"/>
</dbReference>
<comment type="similarity">
    <text evidence="1">Belongs to the SIP oxidoreductase family.</text>
</comment>
<dbReference type="InterPro" id="IPR017938">
    <property type="entry name" value="Riboflavin_synthase-like_b-brl"/>
</dbReference>
<proteinExistence type="inferred from homology"/>
<reference evidence="3 4" key="1">
    <citation type="submission" date="2016-11" db="EMBL/GenBank/DDBJ databases">
        <title>Complete genome sequence of Sulfitobacter sp. AM1-D1, a toxic bacteria associated with marine dinoflagellate Alexandrium minutum in East China Sea.</title>
        <authorList>
            <person name="Yang Q."/>
            <person name="Zhang X."/>
            <person name="Tian X."/>
        </authorList>
    </citation>
    <scope>NUCLEOTIDE SEQUENCE [LARGE SCALE GENOMIC DNA]</scope>
    <source>
        <strain evidence="3 4">AM1-D1</strain>
    </source>
</reference>
<dbReference type="SUPFAM" id="SSF63380">
    <property type="entry name" value="Riboflavin synthase domain-like"/>
    <property type="match status" value="1"/>
</dbReference>
<name>A0A1J0WJR3_9RHOB</name>
<dbReference type="Pfam" id="PF08021">
    <property type="entry name" value="FAD_binding_9"/>
    <property type="match status" value="1"/>
</dbReference>
<dbReference type="CDD" id="cd06193">
    <property type="entry name" value="siderophore_interacting"/>
    <property type="match status" value="1"/>
</dbReference>
<dbReference type="RefSeq" id="WP_071972908.1">
    <property type="nucleotide sequence ID" value="NZ_CP018076.1"/>
</dbReference>
<accession>A0A1J0WJR3</accession>
<dbReference type="Gene3D" id="3.40.50.80">
    <property type="entry name" value="Nucleotide-binding domain of ferredoxin-NADP reductase (FNR) module"/>
    <property type="match status" value="1"/>
</dbReference>
<dbReference type="InterPro" id="IPR013113">
    <property type="entry name" value="SIP_FAD-bd"/>
</dbReference>
<dbReference type="InterPro" id="IPR039261">
    <property type="entry name" value="FNR_nucleotide-bd"/>
</dbReference>
<dbReference type="AlphaFoldDB" id="A0A1J0WJR3"/>
<dbReference type="GO" id="GO:0016491">
    <property type="term" value="F:oxidoreductase activity"/>
    <property type="evidence" value="ECO:0007669"/>
    <property type="project" value="InterPro"/>
</dbReference>
<evidence type="ECO:0000256" key="1">
    <source>
        <dbReference type="ARBA" id="ARBA00035644"/>
    </source>
</evidence>
<dbReference type="OrthoDB" id="9814826at2"/>
<dbReference type="KEGG" id="suam:BOO69_14940"/>
<feature type="domain" description="FAD-binding FR-type" evidence="2">
    <location>
        <begin position="106"/>
        <end position="229"/>
    </location>
</feature>
<gene>
    <name evidence="3" type="ORF">BOO69_14940</name>
</gene>
<evidence type="ECO:0000313" key="3">
    <source>
        <dbReference type="EMBL" id="APE44564.1"/>
    </source>
</evidence>
<dbReference type="Pfam" id="PF04954">
    <property type="entry name" value="SIP"/>
    <property type="match status" value="1"/>
</dbReference>
<dbReference type="PROSITE" id="PS51384">
    <property type="entry name" value="FAD_FR"/>
    <property type="match status" value="1"/>
</dbReference>
<dbReference type="STRING" id="1917485.BOO69_14940"/>